<sequence length="120" mass="13547">MSLRNFKLELWVIPRWLIRSGPWQACYLFCFFLPCVHACMQATGWESGSAPRYFLTGNNKLSLEIEGGVDAGLRRRGRSRARPPLVFGYSNPICFSTFFVPPRLGGKETSRPCCLLVLGT</sequence>
<feature type="signal peptide" evidence="1">
    <location>
        <begin position="1"/>
        <end position="38"/>
    </location>
</feature>
<evidence type="ECO:0008006" key="4">
    <source>
        <dbReference type="Google" id="ProtNLM"/>
    </source>
</evidence>
<keyword evidence="3" id="KW-1185">Reference proteome</keyword>
<keyword evidence="1" id="KW-0732">Signal</keyword>
<feature type="chain" id="PRO_5025445015" description="Secreted protein" evidence="1">
    <location>
        <begin position="39"/>
        <end position="120"/>
    </location>
</feature>
<protein>
    <recommendedName>
        <fullName evidence="4">Secreted protein</fullName>
    </recommendedName>
</protein>
<gene>
    <name evidence="2" type="ORF">BDW02DRAFT_383276</name>
</gene>
<dbReference type="Proteomes" id="UP000800040">
    <property type="component" value="Unassembled WGS sequence"/>
</dbReference>
<accession>A0A6A5K7Q7</accession>
<reference evidence="2" key="1">
    <citation type="submission" date="2020-01" db="EMBL/GenBank/DDBJ databases">
        <authorList>
            <consortium name="DOE Joint Genome Institute"/>
            <person name="Haridas S."/>
            <person name="Albert R."/>
            <person name="Binder M."/>
            <person name="Bloem J."/>
            <person name="Labutti K."/>
            <person name="Salamov A."/>
            <person name="Andreopoulos B."/>
            <person name="Baker S.E."/>
            <person name="Barry K."/>
            <person name="Bills G."/>
            <person name="Bluhm B.H."/>
            <person name="Cannon C."/>
            <person name="Castanera R."/>
            <person name="Culley D.E."/>
            <person name="Daum C."/>
            <person name="Ezra D."/>
            <person name="Gonzalez J.B."/>
            <person name="Henrissat B."/>
            <person name="Kuo A."/>
            <person name="Liang C."/>
            <person name="Lipzen A."/>
            <person name="Lutzoni F."/>
            <person name="Magnuson J."/>
            <person name="Mondo S."/>
            <person name="Nolan M."/>
            <person name="Ohm R."/>
            <person name="Pangilinan J."/>
            <person name="Park H.-J."/>
            <person name="Ramirez L."/>
            <person name="Alfaro M."/>
            <person name="Sun H."/>
            <person name="Tritt A."/>
            <person name="Yoshinaga Y."/>
            <person name="Zwiers L.-H."/>
            <person name="Turgeon B.G."/>
            <person name="Goodwin S.B."/>
            <person name="Spatafora J.W."/>
            <person name="Crous P.W."/>
            <person name="Grigoriev I.V."/>
        </authorList>
    </citation>
    <scope>NUCLEOTIDE SEQUENCE</scope>
    <source>
        <strain evidence="2">P77</strain>
    </source>
</reference>
<evidence type="ECO:0000313" key="3">
    <source>
        <dbReference type="Proteomes" id="UP000800040"/>
    </source>
</evidence>
<dbReference type="AlphaFoldDB" id="A0A6A5K7Q7"/>
<organism evidence="2 3">
    <name type="scientific">Decorospora gaudefroyi</name>
    <dbReference type="NCBI Taxonomy" id="184978"/>
    <lineage>
        <taxon>Eukaryota</taxon>
        <taxon>Fungi</taxon>
        <taxon>Dikarya</taxon>
        <taxon>Ascomycota</taxon>
        <taxon>Pezizomycotina</taxon>
        <taxon>Dothideomycetes</taxon>
        <taxon>Pleosporomycetidae</taxon>
        <taxon>Pleosporales</taxon>
        <taxon>Pleosporineae</taxon>
        <taxon>Pleosporaceae</taxon>
        <taxon>Decorospora</taxon>
    </lineage>
</organism>
<proteinExistence type="predicted"/>
<name>A0A6A5K7Q7_9PLEO</name>
<dbReference type="EMBL" id="ML975320">
    <property type="protein sequence ID" value="KAF1833338.1"/>
    <property type="molecule type" value="Genomic_DNA"/>
</dbReference>
<evidence type="ECO:0000313" key="2">
    <source>
        <dbReference type="EMBL" id="KAF1833338.1"/>
    </source>
</evidence>
<evidence type="ECO:0000256" key="1">
    <source>
        <dbReference type="SAM" id="SignalP"/>
    </source>
</evidence>